<dbReference type="Ensembl" id="ENSCPVT00000010612.2">
    <property type="protein sequence ID" value="ENSCPVP00000010169.1"/>
    <property type="gene ID" value="ENSCPVG00000007237.2"/>
</dbReference>
<dbReference type="Proteomes" id="UP000694382">
    <property type="component" value="Chromosome 2"/>
</dbReference>
<dbReference type="Gene3D" id="6.10.140.70">
    <property type="match status" value="1"/>
</dbReference>
<keyword evidence="3" id="KW-1185">Reference proteome</keyword>
<protein>
    <submittedName>
        <fullName evidence="2">Dystrobrevin alpha</fullName>
    </submittedName>
</protein>
<dbReference type="PANTHER" id="PTHR12268">
    <property type="entry name" value="E3 UBIQUITIN-PROTEIN LIGASE KCMF1"/>
    <property type="match status" value="1"/>
</dbReference>
<dbReference type="GO" id="GO:0099536">
    <property type="term" value="P:synaptic signaling"/>
    <property type="evidence" value="ECO:0007669"/>
    <property type="project" value="TreeGrafter"/>
</dbReference>
<dbReference type="InterPro" id="IPR015153">
    <property type="entry name" value="EF-hand_dom_typ1"/>
</dbReference>
<dbReference type="PANTHER" id="PTHR12268:SF19">
    <property type="entry name" value="DYSTROBREVIN ALPHA"/>
    <property type="match status" value="1"/>
</dbReference>
<name>A0A8C3MYM9_GEOPR</name>
<proteinExistence type="predicted"/>
<dbReference type="SUPFAM" id="SSF47473">
    <property type="entry name" value="EF-hand"/>
    <property type="match status" value="1"/>
</dbReference>
<dbReference type="Pfam" id="PF09068">
    <property type="entry name" value="EF-hand_2"/>
    <property type="match status" value="1"/>
</dbReference>
<evidence type="ECO:0000313" key="3">
    <source>
        <dbReference type="Proteomes" id="UP000694382"/>
    </source>
</evidence>
<organism evidence="2 3">
    <name type="scientific">Geospiza parvula</name>
    <name type="common">Small tree-finch</name>
    <name type="synonym">Camarhynchus parvulus</name>
    <dbReference type="NCBI Taxonomy" id="87175"/>
    <lineage>
        <taxon>Eukaryota</taxon>
        <taxon>Metazoa</taxon>
        <taxon>Chordata</taxon>
        <taxon>Craniata</taxon>
        <taxon>Vertebrata</taxon>
        <taxon>Euteleostomi</taxon>
        <taxon>Archelosauria</taxon>
        <taxon>Archosauria</taxon>
        <taxon>Dinosauria</taxon>
        <taxon>Saurischia</taxon>
        <taxon>Theropoda</taxon>
        <taxon>Coelurosauria</taxon>
        <taxon>Aves</taxon>
        <taxon>Neognathae</taxon>
        <taxon>Neoaves</taxon>
        <taxon>Telluraves</taxon>
        <taxon>Australaves</taxon>
        <taxon>Passeriformes</taxon>
        <taxon>Thraupidae</taxon>
        <taxon>Camarhynchus</taxon>
    </lineage>
</organism>
<gene>
    <name evidence="2" type="primary">DTNA</name>
</gene>
<dbReference type="GO" id="GO:0005886">
    <property type="term" value="C:plasma membrane"/>
    <property type="evidence" value="ECO:0007669"/>
    <property type="project" value="TreeGrafter"/>
</dbReference>
<reference evidence="2" key="2">
    <citation type="submission" date="2025-08" db="UniProtKB">
        <authorList>
            <consortium name="Ensembl"/>
        </authorList>
    </citation>
    <scope>IDENTIFICATION</scope>
</reference>
<dbReference type="InterPro" id="IPR050774">
    <property type="entry name" value="KCMF1/Dystrophin"/>
</dbReference>
<dbReference type="AlphaFoldDB" id="A0A8C3MYM9"/>
<evidence type="ECO:0000313" key="2">
    <source>
        <dbReference type="Ensembl" id="ENSCPVP00000010169.1"/>
    </source>
</evidence>
<evidence type="ECO:0000259" key="1">
    <source>
        <dbReference type="Pfam" id="PF09068"/>
    </source>
</evidence>
<reference evidence="2" key="3">
    <citation type="submission" date="2025-09" db="UniProtKB">
        <authorList>
            <consortium name="Ensembl"/>
        </authorList>
    </citation>
    <scope>IDENTIFICATION</scope>
</reference>
<sequence>MVHTVGMIEDCGKRGNTMAERRQLFAEMRAQDLDRIRLSTYRTACKLRFVQKKCNWSTAAMTVMESLCASKAVSSTSTFPLFCFLWACVVKLRHVGMSA</sequence>
<feature type="domain" description="EF-hand" evidence="1">
    <location>
        <begin position="23"/>
        <end position="72"/>
    </location>
</feature>
<dbReference type="GO" id="GO:0045202">
    <property type="term" value="C:synapse"/>
    <property type="evidence" value="ECO:0007669"/>
    <property type="project" value="TreeGrafter"/>
</dbReference>
<dbReference type="InterPro" id="IPR011992">
    <property type="entry name" value="EF-hand-dom_pair"/>
</dbReference>
<accession>A0A8C3MYM9</accession>
<reference evidence="2" key="1">
    <citation type="submission" date="2020-02" db="EMBL/GenBank/DDBJ databases">
        <authorList>
            <person name="Enbody D E."/>
            <person name="Pettersson E M."/>
        </authorList>
    </citation>
    <scope>NUCLEOTIDE SEQUENCE [LARGE SCALE GENOMIC DNA]</scope>
</reference>